<dbReference type="InterPro" id="IPR045834">
    <property type="entry name" value="Csd3_N2"/>
</dbReference>
<dbReference type="Pfam" id="PF19425">
    <property type="entry name" value="Csd3_N2"/>
    <property type="match status" value="1"/>
</dbReference>
<protein>
    <submittedName>
        <fullName evidence="12">Murein DD-endopeptidase MepM</fullName>
        <ecNumber evidence="12">3.4.24.-</ecNumber>
    </submittedName>
</protein>
<dbReference type="Gene3D" id="2.70.70.10">
    <property type="entry name" value="Glucose Permease (Domain IIA)"/>
    <property type="match status" value="1"/>
</dbReference>
<dbReference type="CDD" id="cd12797">
    <property type="entry name" value="M23_peptidase"/>
    <property type="match status" value="1"/>
</dbReference>
<dbReference type="PANTHER" id="PTHR21666">
    <property type="entry name" value="PEPTIDASE-RELATED"/>
    <property type="match status" value="1"/>
</dbReference>
<dbReference type="GO" id="GO:0046872">
    <property type="term" value="F:metal ion binding"/>
    <property type="evidence" value="ECO:0007669"/>
    <property type="project" value="UniProtKB-KW"/>
</dbReference>
<dbReference type="Pfam" id="PF22310">
    <property type="entry name" value="NMB0315_dom_I"/>
    <property type="match status" value="1"/>
</dbReference>
<dbReference type="Pfam" id="PF01551">
    <property type="entry name" value="Peptidase_M23"/>
    <property type="match status" value="1"/>
</dbReference>
<dbReference type="GO" id="GO:0004222">
    <property type="term" value="F:metalloendopeptidase activity"/>
    <property type="evidence" value="ECO:0007669"/>
    <property type="project" value="TreeGrafter"/>
</dbReference>
<gene>
    <name evidence="12" type="primary">mepM_18</name>
    <name evidence="12" type="ORF">GALL_261590</name>
</gene>
<evidence type="ECO:0000259" key="10">
    <source>
        <dbReference type="Pfam" id="PF19425"/>
    </source>
</evidence>
<comment type="caution">
    <text evidence="12">The sequence shown here is derived from an EMBL/GenBank/DDBJ whole genome shotgun (WGS) entry which is preliminary data.</text>
</comment>
<keyword evidence="8" id="KW-0812">Transmembrane</keyword>
<dbReference type="EC" id="3.4.24.-" evidence="12"/>
<dbReference type="EMBL" id="MLJW01000246">
    <property type="protein sequence ID" value="OIQ91881.1"/>
    <property type="molecule type" value="Genomic_DNA"/>
</dbReference>
<evidence type="ECO:0000256" key="3">
    <source>
        <dbReference type="ARBA" id="ARBA00022670"/>
    </source>
</evidence>
<evidence type="ECO:0000256" key="6">
    <source>
        <dbReference type="ARBA" id="ARBA00022833"/>
    </source>
</evidence>
<evidence type="ECO:0000256" key="5">
    <source>
        <dbReference type="ARBA" id="ARBA00022801"/>
    </source>
</evidence>
<dbReference type="InterPro" id="IPR054512">
    <property type="entry name" value="NMB0315-like_N"/>
</dbReference>
<comment type="cofactor">
    <cofactor evidence="1">
        <name>Zn(2+)</name>
        <dbReference type="ChEBI" id="CHEBI:29105"/>
    </cofactor>
</comment>
<keyword evidence="3" id="KW-0645">Protease</keyword>
<proteinExistence type="predicted"/>
<feature type="domain" description="M23ase beta-sheet core" evidence="9">
    <location>
        <begin position="302"/>
        <end position="398"/>
    </location>
</feature>
<evidence type="ECO:0000256" key="4">
    <source>
        <dbReference type="ARBA" id="ARBA00022723"/>
    </source>
</evidence>
<name>A0A1J5R7M9_9ZZZZ</name>
<dbReference type="InterPro" id="IPR050570">
    <property type="entry name" value="Cell_wall_metabolism_enzyme"/>
</dbReference>
<dbReference type="GO" id="GO:0006508">
    <property type="term" value="P:proteolysis"/>
    <property type="evidence" value="ECO:0007669"/>
    <property type="project" value="UniProtKB-KW"/>
</dbReference>
<evidence type="ECO:0000259" key="11">
    <source>
        <dbReference type="Pfam" id="PF22310"/>
    </source>
</evidence>
<keyword evidence="7" id="KW-0482">Metalloprotease</keyword>
<feature type="transmembrane region" description="Helical" evidence="8">
    <location>
        <begin position="21"/>
        <end position="42"/>
    </location>
</feature>
<evidence type="ECO:0000256" key="7">
    <source>
        <dbReference type="ARBA" id="ARBA00023049"/>
    </source>
</evidence>
<feature type="domain" description="DD-carboxypeptidase/endopeptidase Mpg-like N-terminal" evidence="11">
    <location>
        <begin position="77"/>
        <end position="138"/>
    </location>
</feature>
<keyword evidence="8" id="KW-1133">Transmembrane helix</keyword>
<dbReference type="SUPFAM" id="SSF51261">
    <property type="entry name" value="Duplicated hybrid motif"/>
    <property type="match status" value="1"/>
</dbReference>
<feature type="domain" description="Csd3-like second N-terminal" evidence="10">
    <location>
        <begin position="172"/>
        <end position="288"/>
    </location>
</feature>
<dbReference type="GO" id="GO:0030313">
    <property type="term" value="C:cell envelope"/>
    <property type="evidence" value="ECO:0007669"/>
    <property type="project" value="UniProtKB-SubCell"/>
</dbReference>
<reference evidence="12" key="1">
    <citation type="submission" date="2016-10" db="EMBL/GenBank/DDBJ databases">
        <title>Sequence of Gallionella enrichment culture.</title>
        <authorList>
            <person name="Poehlein A."/>
            <person name="Muehling M."/>
            <person name="Daniel R."/>
        </authorList>
    </citation>
    <scope>NUCLEOTIDE SEQUENCE</scope>
</reference>
<dbReference type="PANTHER" id="PTHR21666:SF288">
    <property type="entry name" value="CELL DIVISION PROTEIN YTFB"/>
    <property type="match status" value="1"/>
</dbReference>
<evidence type="ECO:0000256" key="8">
    <source>
        <dbReference type="SAM" id="Phobius"/>
    </source>
</evidence>
<evidence type="ECO:0000256" key="2">
    <source>
        <dbReference type="ARBA" id="ARBA00004196"/>
    </source>
</evidence>
<organism evidence="12">
    <name type="scientific">mine drainage metagenome</name>
    <dbReference type="NCBI Taxonomy" id="410659"/>
    <lineage>
        <taxon>unclassified sequences</taxon>
        <taxon>metagenomes</taxon>
        <taxon>ecological metagenomes</taxon>
    </lineage>
</organism>
<evidence type="ECO:0000256" key="1">
    <source>
        <dbReference type="ARBA" id="ARBA00001947"/>
    </source>
</evidence>
<accession>A0A1J5R7M9</accession>
<dbReference type="Gene3D" id="3.10.450.350">
    <property type="match status" value="2"/>
</dbReference>
<keyword evidence="5 12" id="KW-0378">Hydrolase</keyword>
<sequence length="440" mass="48506">MDKIRILAHLQAFRAAKPGPFWVTLGVATASLFGMVAAFGTAPSTVELLVSQQTVIERLASPIDTATVDSSGPLVREDRVRHGDTVADLLARLGIQDDAAIRFLHDNPSTQAIFRQLRPGKPVTAEVDDDGELQTLVFPLTGKDRALFVERRDGHLQASEQALKLESRVEMKSGVIRHSLFGATDAAGLPDSIANQLVDILGGDIDFHHDLHRGDRFAVIYETRWYLGKPLRTGRILAAEFINQDKRYRAVWFEDAKGRGGYYNAAGENIQKAFLRSPLEFSRITSGFSSARFNPILHKWRAHKGIDYGAPIGTRVKATGDGVVDFVGKQNGYGRVVILRHQGRYTTLYAHLSRFAADLKKGMHVAQGQVIGYVGESGWATGPHLHYEFRINGVYENPLTLKLPGAPPLGPQQLVRFRAYAQPELAQLDLIEGSNLALLD</sequence>
<dbReference type="AlphaFoldDB" id="A0A1J5R7M9"/>
<dbReference type="InterPro" id="IPR016047">
    <property type="entry name" value="M23ase_b-sheet_dom"/>
</dbReference>
<keyword evidence="6" id="KW-0862">Zinc</keyword>
<comment type="subcellular location">
    <subcellularLocation>
        <location evidence="2">Cell envelope</location>
    </subcellularLocation>
</comment>
<evidence type="ECO:0000313" key="12">
    <source>
        <dbReference type="EMBL" id="OIQ91881.1"/>
    </source>
</evidence>
<keyword evidence="4" id="KW-0479">Metal-binding</keyword>
<evidence type="ECO:0000259" key="9">
    <source>
        <dbReference type="Pfam" id="PF01551"/>
    </source>
</evidence>
<keyword evidence="8" id="KW-0472">Membrane</keyword>
<dbReference type="InterPro" id="IPR011055">
    <property type="entry name" value="Dup_hybrid_motif"/>
</dbReference>